<sequence>MDPPVPKSPRAFLARDLVHIGKEQQEPGFKFTIMTYNVLAQSLVRRTQFPTSGSILRWNARFKALTKEILHYNPTVLCLQEVDKSNMVQWVPFLEKMGYNYQLHNVDTKRHGLVLAYERLILEHVQCLTGDYNSTVVPGVPNQIHFNEFLVAAFRFNSDLCEKSPYLRSRGLIVGTTHLYWHPEGCYERARQGYILMKEVASFGKKLTEKESPGFKYHSFMAGDFNSEPHDAPYLLLTTKGLADNGRVKEKLNTSFILNTGLSKMTSQSLEMESSSEAVSSLIAKHLDLPYRAVSLYSLGYYLVQGNPFSPCNEPEFTNWRESFRATLDYIFLITDCKDRPSFLHVDSPEILQRDTSLKLSGLLRLPTTEEMAVEGLPRSGWSPSDHFCIMAEIEIQSL</sequence>
<dbReference type="InterPro" id="IPR005135">
    <property type="entry name" value="Endo/exonuclease/phosphatase"/>
</dbReference>
<gene>
    <name evidence="4" type="ORF">METBISCDRAFT_13042</name>
</gene>
<dbReference type="OrthoDB" id="428734at2759"/>
<dbReference type="EMBL" id="ML004435">
    <property type="protein sequence ID" value="RKP31952.1"/>
    <property type="molecule type" value="Genomic_DNA"/>
</dbReference>
<evidence type="ECO:0000256" key="2">
    <source>
        <dbReference type="ARBA" id="ARBA00022801"/>
    </source>
</evidence>
<dbReference type="PANTHER" id="PTHR12121:SF45">
    <property type="entry name" value="NOCTURNIN"/>
    <property type="match status" value="1"/>
</dbReference>
<accession>A0A4P9ZHL2</accession>
<dbReference type="GO" id="GO:0006139">
    <property type="term" value="P:nucleobase-containing compound metabolic process"/>
    <property type="evidence" value="ECO:0007669"/>
    <property type="project" value="UniProtKB-ARBA"/>
</dbReference>
<proteinExistence type="inferred from homology"/>
<dbReference type="GO" id="GO:0004519">
    <property type="term" value="F:endonuclease activity"/>
    <property type="evidence" value="ECO:0007669"/>
    <property type="project" value="UniProtKB-KW"/>
</dbReference>
<organism evidence="4 5">
    <name type="scientific">Metschnikowia bicuspidata</name>
    <dbReference type="NCBI Taxonomy" id="27322"/>
    <lineage>
        <taxon>Eukaryota</taxon>
        <taxon>Fungi</taxon>
        <taxon>Dikarya</taxon>
        <taxon>Ascomycota</taxon>
        <taxon>Saccharomycotina</taxon>
        <taxon>Pichiomycetes</taxon>
        <taxon>Metschnikowiaceae</taxon>
        <taxon>Metschnikowia</taxon>
    </lineage>
</organism>
<dbReference type="GO" id="GO:0000175">
    <property type="term" value="F:3'-5'-RNA exonuclease activity"/>
    <property type="evidence" value="ECO:0007669"/>
    <property type="project" value="TreeGrafter"/>
</dbReference>
<feature type="domain" description="Endonuclease/exonuclease/phosphatase" evidence="3">
    <location>
        <begin position="34"/>
        <end position="387"/>
    </location>
</feature>
<name>A0A4P9ZHL2_9ASCO</name>
<keyword evidence="2" id="KW-0378">Hydrolase</keyword>
<comment type="similarity">
    <text evidence="1">Belongs to the CCR4/nocturin family.</text>
</comment>
<reference evidence="5" key="1">
    <citation type="journal article" date="2018" name="Nat. Microbiol.">
        <title>Leveraging single-cell genomics to expand the fungal tree of life.</title>
        <authorList>
            <person name="Ahrendt S.R."/>
            <person name="Quandt C.A."/>
            <person name="Ciobanu D."/>
            <person name="Clum A."/>
            <person name="Salamov A."/>
            <person name="Andreopoulos B."/>
            <person name="Cheng J.F."/>
            <person name="Woyke T."/>
            <person name="Pelin A."/>
            <person name="Henrissat B."/>
            <person name="Reynolds N.K."/>
            <person name="Benny G.L."/>
            <person name="Smith M.E."/>
            <person name="James T.Y."/>
            <person name="Grigoriev I.V."/>
        </authorList>
    </citation>
    <scope>NUCLEOTIDE SEQUENCE [LARGE SCALE GENOMIC DNA]</scope>
    <source>
        <strain evidence="5">Baker2002</strain>
    </source>
</reference>
<dbReference type="InterPro" id="IPR036691">
    <property type="entry name" value="Endo/exonu/phosph_ase_sf"/>
</dbReference>
<dbReference type="InterPro" id="IPR050410">
    <property type="entry name" value="CCR4/nocturin_mRNA_transcr"/>
</dbReference>
<dbReference type="Gene3D" id="3.60.10.10">
    <property type="entry name" value="Endonuclease/exonuclease/phosphatase"/>
    <property type="match status" value="1"/>
</dbReference>
<evidence type="ECO:0000313" key="4">
    <source>
        <dbReference type="EMBL" id="RKP31952.1"/>
    </source>
</evidence>
<protein>
    <submittedName>
        <fullName evidence="4">Endonuclease/exonuclease/phosphatase</fullName>
    </submittedName>
</protein>
<dbReference type="SUPFAM" id="SSF56219">
    <property type="entry name" value="DNase I-like"/>
    <property type="match status" value="1"/>
</dbReference>
<keyword evidence="4" id="KW-0255">Endonuclease</keyword>
<dbReference type="Pfam" id="PF03372">
    <property type="entry name" value="Exo_endo_phos"/>
    <property type="match status" value="1"/>
</dbReference>
<keyword evidence="4" id="KW-0269">Exonuclease</keyword>
<keyword evidence="4" id="KW-0540">Nuclease</keyword>
<evidence type="ECO:0000313" key="5">
    <source>
        <dbReference type="Proteomes" id="UP000268321"/>
    </source>
</evidence>
<dbReference type="PANTHER" id="PTHR12121">
    <property type="entry name" value="CARBON CATABOLITE REPRESSOR PROTEIN 4"/>
    <property type="match status" value="1"/>
</dbReference>
<evidence type="ECO:0000259" key="3">
    <source>
        <dbReference type="Pfam" id="PF03372"/>
    </source>
</evidence>
<dbReference type="Proteomes" id="UP000268321">
    <property type="component" value="Unassembled WGS sequence"/>
</dbReference>
<dbReference type="AlphaFoldDB" id="A0A4P9ZHL2"/>
<keyword evidence="5" id="KW-1185">Reference proteome</keyword>
<evidence type="ECO:0000256" key="1">
    <source>
        <dbReference type="ARBA" id="ARBA00010774"/>
    </source>
</evidence>